<dbReference type="GO" id="GO:0000287">
    <property type="term" value="F:magnesium ion binding"/>
    <property type="evidence" value="ECO:0007669"/>
    <property type="project" value="TreeGrafter"/>
</dbReference>
<dbReference type="InterPro" id="IPR023214">
    <property type="entry name" value="HAD_sf"/>
</dbReference>
<dbReference type="PANTHER" id="PTHR10000:SF53">
    <property type="entry name" value="5-AMINO-6-(5-PHOSPHO-D-RIBITYLAMINO)URACIL PHOSPHATASE YBJI-RELATED"/>
    <property type="match status" value="1"/>
</dbReference>
<protein>
    <submittedName>
        <fullName evidence="1">HAD family phosphatase</fullName>
    </submittedName>
</protein>
<organism evidence="1 2">
    <name type="scientific">Nanchangia anserum</name>
    <dbReference type="NCBI Taxonomy" id="2692125"/>
    <lineage>
        <taxon>Bacteria</taxon>
        <taxon>Bacillati</taxon>
        <taxon>Actinomycetota</taxon>
        <taxon>Actinomycetes</taxon>
        <taxon>Actinomycetales</taxon>
        <taxon>Actinomycetaceae</taxon>
        <taxon>Nanchangia</taxon>
    </lineage>
</organism>
<reference evidence="1 2" key="1">
    <citation type="submission" date="2020-08" db="EMBL/GenBank/DDBJ databases">
        <title>Winkia gen. nov., sp. nov., isolated from faeces of the Anser albifrons in China.</title>
        <authorList>
            <person name="Liu Q."/>
        </authorList>
    </citation>
    <scope>NUCLEOTIDE SEQUENCE [LARGE SCALE GENOMIC DNA]</scope>
    <source>
        <strain evidence="1 2">C62</strain>
    </source>
</reference>
<dbReference type="NCBIfam" id="TIGR01484">
    <property type="entry name" value="HAD-SF-IIB"/>
    <property type="match status" value="1"/>
</dbReference>
<evidence type="ECO:0000313" key="2">
    <source>
        <dbReference type="Proteomes" id="UP000627538"/>
    </source>
</evidence>
<dbReference type="EMBL" id="JACRUO010000001">
    <property type="protein sequence ID" value="MBD3688860.1"/>
    <property type="molecule type" value="Genomic_DNA"/>
</dbReference>
<dbReference type="InterPro" id="IPR036412">
    <property type="entry name" value="HAD-like_sf"/>
</dbReference>
<dbReference type="GO" id="GO:0005829">
    <property type="term" value="C:cytosol"/>
    <property type="evidence" value="ECO:0007669"/>
    <property type="project" value="TreeGrafter"/>
</dbReference>
<dbReference type="GO" id="GO:0016791">
    <property type="term" value="F:phosphatase activity"/>
    <property type="evidence" value="ECO:0007669"/>
    <property type="project" value="TreeGrafter"/>
</dbReference>
<dbReference type="Gene3D" id="3.30.1240.10">
    <property type="match status" value="1"/>
</dbReference>
<keyword evidence="2" id="KW-1185">Reference proteome</keyword>
<gene>
    <name evidence="1" type="ORF">H8R10_01200</name>
</gene>
<dbReference type="Gene3D" id="3.40.50.1000">
    <property type="entry name" value="HAD superfamily/HAD-like"/>
    <property type="match status" value="1"/>
</dbReference>
<proteinExistence type="predicted"/>
<evidence type="ECO:0000313" key="1">
    <source>
        <dbReference type="EMBL" id="MBD3688860.1"/>
    </source>
</evidence>
<dbReference type="SUPFAM" id="SSF56784">
    <property type="entry name" value="HAD-like"/>
    <property type="match status" value="1"/>
</dbReference>
<dbReference type="PANTHER" id="PTHR10000">
    <property type="entry name" value="PHOSPHOSERINE PHOSPHATASE"/>
    <property type="match status" value="1"/>
</dbReference>
<dbReference type="InterPro" id="IPR006379">
    <property type="entry name" value="HAD-SF_hydro_IIB"/>
</dbReference>
<sequence length="277" mass="29865">MTASRSRSWSTLPALPTMRLVVADMDGTLLDGEGRIPDGFADIARELAERGIVFAPASGRQLATLTDMFPDLDSFVAENGTIISHAGRARATTTLPDGVWRDVVQRARTLAGIPRVGIIVCGVASAYIEDSREDITREASRYYHRLRTVEDLLEIEDQVVKIAIYDAVDASARVAQLGEIAECAEFIVSGQNWLDIMPTVASKGRASLELAESLGIAAEDIVTFGDFLNDMSLMTLTPWSFAMANAHPDVRAAAAYEAPANTEAGVIQVLQRLLGLA</sequence>
<dbReference type="RefSeq" id="WP_191070955.1">
    <property type="nucleotide sequence ID" value="NZ_CP060506.1"/>
</dbReference>
<accession>A0A8I0G6T3</accession>
<dbReference type="Pfam" id="PF08282">
    <property type="entry name" value="Hydrolase_3"/>
    <property type="match status" value="1"/>
</dbReference>
<dbReference type="AlphaFoldDB" id="A0A8I0G6T3"/>
<comment type="caution">
    <text evidence="1">The sequence shown here is derived from an EMBL/GenBank/DDBJ whole genome shotgun (WGS) entry which is preliminary data.</text>
</comment>
<name>A0A8I0G6T3_9ACTO</name>
<dbReference type="Proteomes" id="UP000627538">
    <property type="component" value="Unassembled WGS sequence"/>
</dbReference>